<comment type="similarity">
    <text evidence="2">Belongs to the bacterial solute-binding protein SsuA/TauA family.</text>
</comment>
<evidence type="ECO:0000256" key="3">
    <source>
        <dbReference type="ARBA" id="ARBA00022729"/>
    </source>
</evidence>
<reference evidence="6 7" key="1">
    <citation type="journal article" date="2015" name="Stand. Genomic Sci.">
        <title>Genomic Encyclopedia of Bacterial and Archaeal Type Strains, Phase III: the genomes of soil and plant-associated and newly described type strains.</title>
        <authorList>
            <person name="Whitman W.B."/>
            <person name="Woyke T."/>
            <person name="Klenk H.P."/>
            <person name="Zhou Y."/>
            <person name="Lilburn T.G."/>
            <person name="Beck B.J."/>
            <person name="De Vos P."/>
            <person name="Vandamme P."/>
            <person name="Eisen J.A."/>
            <person name="Garrity G."/>
            <person name="Hugenholtz P."/>
            <person name="Kyrpides N.C."/>
        </authorList>
    </citation>
    <scope>NUCLEOTIDE SEQUENCE [LARGE SCALE GENOMIC DNA]</scope>
    <source>
        <strain evidence="6 7">RF6</strain>
    </source>
</reference>
<dbReference type="PANTHER" id="PTHR30024">
    <property type="entry name" value="ALIPHATIC SULFONATES-BINDING PROTEIN-RELATED"/>
    <property type="match status" value="1"/>
</dbReference>
<dbReference type="AlphaFoldDB" id="A0A4Q7TZE4"/>
<evidence type="ECO:0000259" key="5">
    <source>
        <dbReference type="Pfam" id="PF09084"/>
    </source>
</evidence>
<organism evidence="6 7">
    <name type="scientific">Leucobacter luti</name>
    <dbReference type="NCBI Taxonomy" id="340320"/>
    <lineage>
        <taxon>Bacteria</taxon>
        <taxon>Bacillati</taxon>
        <taxon>Actinomycetota</taxon>
        <taxon>Actinomycetes</taxon>
        <taxon>Micrococcales</taxon>
        <taxon>Microbacteriaceae</taxon>
        <taxon>Leucobacter</taxon>
    </lineage>
</organism>
<comment type="subcellular location">
    <subcellularLocation>
        <location evidence="1">Periplasm</location>
    </subcellularLocation>
</comment>
<comment type="caution">
    <text evidence="6">The sequence shown here is derived from an EMBL/GenBank/DDBJ whole genome shotgun (WGS) entry which is preliminary data.</text>
</comment>
<feature type="chain" id="PRO_5039538879" evidence="4">
    <location>
        <begin position="32"/>
        <end position="346"/>
    </location>
</feature>
<evidence type="ECO:0000256" key="1">
    <source>
        <dbReference type="ARBA" id="ARBA00004418"/>
    </source>
</evidence>
<keyword evidence="3 4" id="KW-0732">Signal</keyword>
<dbReference type="SUPFAM" id="SSF53850">
    <property type="entry name" value="Periplasmic binding protein-like II"/>
    <property type="match status" value="1"/>
</dbReference>
<proteinExistence type="inferred from homology"/>
<dbReference type="Gene3D" id="3.40.190.10">
    <property type="entry name" value="Periplasmic binding protein-like II"/>
    <property type="match status" value="2"/>
</dbReference>
<feature type="signal peptide" evidence="4">
    <location>
        <begin position="1"/>
        <end position="31"/>
    </location>
</feature>
<accession>A0A4Q7TZE4</accession>
<name>A0A4Q7TZE4_9MICO</name>
<dbReference type="PANTHER" id="PTHR30024:SF47">
    <property type="entry name" value="TAURINE-BINDING PERIPLASMIC PROTEIN"/>
    <property type="match status" value="1"/>
</dbReference>
<dbReference type="Proteomes" id="UP000291832">
    <property type="component" value="Unassembled WGS sequence"/>
</dbReference>
<gene>
    <name evidence="6" type="ORF">EV139_1421</name>
</gene>
<sequence>MRAGTRFERTAVTRRILRSLAVTAAATAALALGLAGCAAQPADSDGEAAASGEAIRMGTQPWLGYGQWYVAEDQGFFTDRGVDVALSSFNADADVNAALAANRLDMANVGAQAALQFIEQGLDVSIVLMLDSATEADAILSGPGVSEVTDLAGKKVAFERGATSEILLAEALDAAGMSFDDVEVVEASADKVAPMLLAGRVDAGVTYEPYVSEALGADAGVSALVTAGEFPGLITDVLVVRNEVLDERPDEVREVLGAWDDAVTFTADHTAEAREIIATGVGSDVADLETAFDGVHYYSLAENRELLTGTYLTETLPALITVSERIGLLEAPVDAKTAVRAEFLGE</sequence>
<evidence type="ECO:0000256" key="4">
    <source>
        <dbReference type="SAM" id="SignalP"/>
    </source>
</evidence>
<dbReference type="InterPro" id="IPR015168">
    <property type="entry name" value="SsuA/THI5"/>
</dbReference>
<evidence type="ECO:0000313" key="6">
    <source>
        <dbReference type="EMBL" id="RZT65997.1"/>
    </source>
</evidence>
<dbReference type="Pfam" id="PF09084">
    <property type="entry name" value="NMT1"/>
    <property type="match status" value="1"/>
</dbReference>
<dbReference type="GO" id="GO:0042597">
    <property type="term" value="C:periplasmic space"/>
    <property type="evidence" value="ECO:0007669"/>
    <property type="project" value="UniProtKB-SubCell"/>
</dbReference>
<keyword evidence="7" id="KW-1185">Reference proteome</keyword>
<protein>
    <submittedName>
        <fullName evidence="6">NitT/TauT family transport system substrate-binding protein</fullName>
    </submittedName>
</protein>
<evidence type="ECO:0000313" key="7">
    <source>
        <dbReference type="Proteomes" id="UP000291832"/>
    </source>
</evidence>
<evidence type="ECO:0000256" key="2">
    <source>
        <dbReference type="ARBA" id="ARBA00010742"/>
    </source>
</evidence>
<dbReference type="EMBL" id="SHKI01000004">
    <property type="protein sequence ID" value="RZT65997.1"/>
    <property type="molecule type" value="Genomic_DNA"/>
</dbReference>
<feature type="domain" description="SsuA/THI5-like" evidence="5">
    <location>
        <begin position="68"/>
        <end position="273"/>
    </location>
</feature>